<evidence type="ECO:0000256" key="1">
    <source>
        <dbReference type="SAM" id="MobiDB-lite"/>
    </source>
</evidence>
<protein>
    <submittedName>
        <fullName evidence="2">Uncharacterized protein</fullName>
    </submittedName>
</protein>
<gene>
    <name evidence="2" type="ORF">LR48_Vigan07g135400</name>
</gene>
<feature type="compositionally biased region" description="Basic and acidic residues" evidence="1">
    <location>
        <begin position="238"/>
        <end position="248"/>
    </location>
</feature>
<evidence type="ECO:0000313" key="3">
    <source>
        <dbReference type="Proteomes" id="UP000053144"/>
    </source>
</evidence>
<proteinExistence type="predicted"/>
<accession>A0A0L9UXR9</accession>
<feature type="region of interest" description="Disordered" evidence="1">
    <location>
        <begin position="238"/>
        <end position="260"/>
    </location>
</feature>
<dbReference type="Proteomes" id="UP000053144">
    <property type="component" value="Chromosome 7"/>
</dbReference>
<feature type="compositionally biased region" description="Polar residues" evidence="1">
    <location>
        <begin position="10"/>
        <end position="22"/>
    </location>
</feature>
<organism evidence="2 3">
    <name type="scientific">Phaseolus angularis</name>
    <name type="common">Azuki bean</name>
    <name type="synonym">Vigna angularis</name>
    <dbReference type="NCBI Taxonomy" id="3914"/>
    <lineage>
        <taxon>Eukaryota</taxon>
        <taxon>Viridiplantae</taxon>
        <taxon>Streptophyta</taxon>
        <taxon>Embryophyta</taxon>
        <taxon>Tracheophyta</taxon>
        <taxon>Spermatophyta</taxon>
        <taxon>Magnoliopsida</taxon>
        <taxon>eudicotyledons</taxon>
        <taxon>Gunneridae</taxon>
        <taxon>Pentapetalae</taxon>
        <taxon>rosids</taxon>
        <taxon>fabids</taxon>
        <taxon>Fabales</taxon>
        <taxon>Fabaceae</taxon>
        <taxon>Papilionoideae</taxon>
        <taxon>50 kb inversion clade</taxon>
        <taxon>NPAAA clade</taxon>
        <taxon>indigoferoid/millettioid clade</taxon>
        <taxon>Phaseoleae</taxon>
        <taxon>Vigna</taxon>
    </lineage>
</organism>
<dbReference type="AlphaFoldDB" id="A0A0L9UXR9"/>
<dbReference type="EMBL" id="CM003377">
    <property type="protein sequence ID" value="KOM47650.1"/>
    <property type="molecule type" value="Genomic_DNA"/>
</dbReference>
<evidence type="ECO:0000313" key="2">
    <source>
        <dbReference type="EMBL" id="KOM47650.1"/>
    </source>
</evidence>
<sequence length="260" mass="29657">MRWPNCGGDIQQSTRPTRGSVQQMAHTAWFGRQRTSSNFERTHVLIWLLADSTSVQLGKREDLHLAVQHTPQCTSAHIQHERPTKMKCYVRTHPARASSSVQRSPHLHSRIQHERPFNKRPGAIRTSSNLKRATVQHAHLPGGSRLEQQQTLQLQRKKWRLPPTYGSTTRGREVLRWQKKRCPTTLGLHAEKKRCADSQRAGGVQRRSGTRGLGPVSKGVRGSFLRWQKKKRSRVFEEVSTKLRRENGNRSSKLGGAHGD</sequence>
<feature type="region of interest" description="Disordered" evidence="1">
    <location>
        <begin position="194"/>
        <end position="219"/>
    </location>
</feature>
<feature type="region of interest" description="Disordered" evidence="1">
    <location>
        <begin position="1"/>
        <end position="22"/>
    </location>
</feature>
<reference evidence="3" key="1">
    <citation type="journal article" date="2015" name="Proc. Natl. Acad. Sci. U.S.A.">
        <title>Genome sequencing of adzuki bean (Vigna angularis) provides insight into high starch and low fat accumulation and domestication.</title>
        <authorList>
            <person name="Yang K."/>
            <person name="Tian Z."/>
            <person name="Chen C."/>
            <person name="Luo L."/>
            <person name="Zhao B."/>
            <person name="Wang Z."/>
            <person name="Yu L."/>
            <person name="Li Y."/>
            <person name="Sun Y."/>
            <person name="Li W."/>
            <person name="Chen Y."/>
            <person name="Li Y."/>
            <person name="Zhang Y."/>
            <person name="Ai D."/>
            <person name="Zhao J."/>
            <person name="Shang C."/>
            <person name="Ma Y."/>
            <person name="Wu B."/>
            <person name="Wang M."/>
            <person name="Gao L."/>
            <person name="Sun D."/>
            <person name="Zhang P."/>
            <person name="Guo F."/>
            <person name="Wang W."/>
            <person name="Li Y."/>
            <person name="Wang J."/>
            <person name="Varshney R.K."/>
            <person name="Wang J."/>
            <person name="Ling H.Q."/>
            <person name="Wan P."/>
        </authorList>
    </citation>
    <scope>NUCLEOTIDE SEQUENCE</scope>
    <source>
        <strain evidence="3">cv. Jingnong 6</strain>
    </source>
</reference>
<name>A0A0L9UXR9_PHAAN</name>
<dbReference type="Gramene" id="KOM47650">
    <property type="protein sequence ID" value="KOM47650"/>
    <property type="gene ID" value="LR48_Vigan07g135400"/>
</dbReference>